<dbReference type="NCBIfam" id="NF004936">
    <property type="entry name" value="PRK06289.1"/>
    <property type="match status" value="1"/>
</dbReference>
<accession>A0A017T904</accession>
<dbReference type="Proteomes" id="UP000019678">
    <property type="component" value="Unassembled WGS sequence"/>
</dbReference>
<dbReference type="GO" id="GO:0003988">
    <property type="term" value="F:acetyl-CoA C-acyltransferase activity"/>
    <property type="evidence" value="ECO:0007669"/>
    <property type="project" value="UniProtKB-ARBA"/>
</dbReference>
<protein>
    <submittedName>
        <fullName evidence="3">3-ketoacyl-CoA thiolase</fullName>
    </submittedName>
</protein>
<comment type="caution">
    <text evidence="3">The sequence shown here is derived from an EMBL/GenBank/DDBJ whole genome shotgun (WGS) entry which is preliminary data.</text>
</comment>
<feature type="domain" description="Thiolase N-terminal" evidence="1">
    <location>
        <begin position="10"/>
        <end position="131"/>
    </location>
</feature>
<name>A0A017T904_9BACT</name>
<dbReference type="STRING" id="1192034.CAP_3641"/>
<dbReference type="PANTHER" id="PTHR42870:SF1">
    <property type="entry name" value="NON-SPECIFIC LIPID-TRANSFER PROTEIN-LIKE 2"/>
    <property type="match status" value="1"/>
</dbReference>
<dbReference type="InterPro" id="IPR020616">
    <property type="entry name" value="Thiolase_N"/>
</dbReference>
<dbReference type="SUPFAM" id="SSF53901">
    <property type="entry name" value="Thiolase-like"/>
    <property type="match status" value="2"/>
</dbReference>
<gene>
    <name evidence="3" type="ORF">CAP_3641</name>
</gene>
<reference evidence="3 4" key="1">
    <citation type="submission" date="2013-05" db="EMBL/GenBank/DDBJ databases">
        <title>Genome assembly of Chondromyces apiculatus DSM 436.</title>
        <authorList>
            <person name="Sharma G."/>
            <person name="Khatri I."/>
            <person name="Kaur C."/>
            <person name="Mayilraj S."/>
            <person name="Subramanian S."/>
        </authorList>
    </citation>
    <scope>NUCLEOTIDE SEQUENCE [LARGE SCALE GENOMIC DNA]</scope>
    <source>
        <strain evidence="3 4">DSM 436</strain>
    </source>
</reference>
<dbReference type="EMBL" id="ASRX01000027">
    <property type="protein sequence ID" value="EYF05051.1"/>
    <property type="molecule type" value="Genomic_DNA"/>
</dbReference>
<evidence type="ECO:0000313" key="3">
    <source>
        <dbReference type="EMBL" id="EYF05051.1"/>
    </source>
</evidence>
<dbReference type="InterPro" id="IPR016039">
    <property type="entry name" value="Thiolase-like"/>
</dbReference>
<dbReference type="InterPro" id="IPR055140">
    <property type="entry name" value="Thiolase_C_2"/>
</dbReference>
<evidence type="ECO:0000259" key="2">
    <source>
        <dbReference type="Pfam" id="PF22691"/>
    </source>
</evidence>
<dbReference type="PANTHER" id="PTHR42870">
    <property type="entry name" value="ACETYL-COA C-ACETYLTRANSFERASE"/>
    <property type="match status" value="1"/>
</dbReference>
<evidence type="ECO:0000313" key="4">
    <source>
        <dbReference type="Proteomes" id="UP000019678"/>
    </source>
</evidence>
<organism evidence="3 4">
    <name type="scientific">Chondromyces apiculatus DSM 436</name>
    <dbReference type="NCBI Taxonomy" id="1192034"/>
    <lineage>
        <taxon>Bacteria</taxon>
        <taxon>Pseudomonadati</taxon>
        <taxon>Myxococcota</taxon>
        <taxon>Polyangia</taxon>
        <taxon>Polyangiales</taxon>
        <taxon>Polyangiaceae</taxon>
        <taxon>Chondromyces</taxon>
    </lineage>
</organism>
<feature type="domain" description="Thiolase C-terminal" evidence="2">
    <location>
        <begin position="288"/>
        <end position="412"/>
    </location>
</feature>
<dbReference type="CDD" id="cd00829">
    <property type="entry name" value="SCP-x_thiolase"/>
    <property type="match status" value="1"/>
</dbReference>
<dbReference type="PIRSF" id="PIRSF000429">
    <property type="entry name" value="Ac-CoA_Ac_transf"/>
    <property type="match status" value="1"/>
</dbReference>
<dbReference type="eggNOG" id="COG0183">
    <property type="taxonomic scope" value="Bacteria"/>
</dbReference>
<proteinExistence type="predicted"/>
<dbReference type="Pfam" id="PF00108">
    <property type="entry name" value="Thiolase_N"/>
    <property type="match status" value="1"/>
</dbReference>
<sequence>MMTSVPEPVVFLGGAQTDFARHVAREGKELADLVREVTLGAVTDAAIELRDIESIHVGNAFGELFTGQAQMGALPATVIAELVGVPAARHEGACASGSLAVLAASAEIEAGRYGCVLVVGAEQERNVSGEVAARHLGTAAWTGHEAEGARYVWPHLFSRITEAIEERSKSGPTRAHLAAIARKNFASARRNPLAQTRGWSFGERAFEDDDAVNPVVTGRVRRQDCGQVTDGAAAIILASASFAEAHARRTGRRLTGSPHLLGWGHRTAMLSLEEKLRQSEGHPYLIPHLRAAVTDAYRRARIDGPFALSGIETHDCFTVTEYLALDHLGITPPGEAYRAIEAGTCEASGRLPVNPSGGLIGLGHPVGATGVRMVLDACRQVSGQAGETQVAGATKFGTLNIGGSATTVVSFVWGVPD</sequence>
<dbReference type="Gene3D" id="3.40.47.10">
    <property type="match status" value="1"/>
</dbReference>
<dbReference type="RefSeq" id="WP_231511557.1">
    <property type="nucleotide sequence ID" value="NZ_ASRX01000027.1"/>
</dbReference>
<dbReference type="AlphaFoldDB" id="A0A017T904"/>
<dbReference type="InterPro" id="IPR002155">
    <property type="entry name" value="Thiolase"/>
</dbReference>
<keyword evidence="4" id="KW-1185">Reference proteome</keyword>
<dbReference type="Pfam" id="PF22691">
    <property type="entry name" value="Thiolase_C_1"/>
    <property type="match status" value="1"/>
</dbReference>
<evidence type="ECO:0000259" key="1">
    <source>
        <dbReference type="Pfam" id="PF00108"/>
    </source>
</evidence>